<feature type="domain" description="PAS" evidence="2">
    <location>
        <begin position="192"/>
        <end position="245"/>
    </location>
</feature>
<dbReference type="InterPro" id="IPR052155">
    <property type="entry name" value="Biofilm_reg_signaling"/>
</dbReference>
<evidence type="ECO:0000259" key="3">
    <source>
        <dbReference type="PROSITE" id="PS50883"/>
    </source>
</evidence>
<dbReference type="InterPro" id="IPR029787">
    <property type="entry name" value="Nucleotide_cyclase"/>
</dbReference>
<evidence type="ECO:0000313" key="5">
    <source>
        <dbReference type="EMBL" id="GAA3953271.1"/>
    </source>
</evidence>
<dbReference type="SUPFAM" id="SSF141868">
    <property type="entry name" value="EAL domain-like"/>
    <property type="match status" value="1"/>
</dbReference>
<comment type="caution">
    <text evidence="5">The sequence shown here is derived from an EMBL/GenBank/DDBJ whole genome shotgun (WGS) entry which is preliminary data.</text>
</comment>
<dbReference type="PANTHER" id="PTHR44757:SF2">
    <property type="entry name" value="BIOFILM ARCHITECTURE MAINTENANCE PROTEIN MBAA"/>
    <property type="match status" value="1"/>
</dbReference>
<dbReference type="SUPFAM" id="SSF55781">
    <property type="entry name" value="GAF domain-like"/>
    <property type="match status" value="1"/>
</dbReference>
<dbReference type="NCBIfam" id="TIGR00254">
    <property type="entry name" value="GGDEF"/>
    <property type="match status" value="1"/>
</dbReference>
<sequence length="646" mass="71705">MKAPEKPENELQRLAALRATGLLDTPAEERFDRLTRLAKQLFGVETVLISLLDDKSQRFKSCQGADVLETSRDISLCGHAILGDEIFEIPDTLEDERFRDNPLVTGPPYIRFYAAKPVCTAAGYKLGTFCIFDPRPRSLTSGECQALRDFAASVENEIRATGTNVREKIPYAPADGGAPAPDSQEKTQSGTPSARVQAVLDHIIDGIFIIEPDGTIDAVNRAALDMFAYEPHDLIGSKIDILFPSQAATTGPGKDSTDSHWVSRNIGFRHEVSAQTGQGSILETELVVSEFHRGHLRQFICMLRDNSARKAHDKEISHFAFYDPLTQLPNRRLLQDRLEHARLANKRLHSHGALLFIDLDHFKKLNDSAGHHIGDMLLQEVALRIKGCVRDSDTVSRWGGDEFVVVLENLGGDEASAAAFTEMMSEKIRTQVNQPYLLGESREILYKCSPSAGAVLFYDEDKPLEELLKQADMAMYQAKAAGGNQTVFFDPAMDAAVRARSEMEQQLRQALKRQDFRLFYQVQMDADNQATGAEALLRWQHPDIGTVLPASFLPLAEECHLILPIGQWVIEAACTQLALWAEQPQLSHLTLSVNISASQFSDPNFVSLVCNALTTTGADPRRLKLEINEPMEASSLEDIHDKMIAL</sequence>
<evidence type="ECO:0000313" key="6">
    <source>
        <dbReference type="Proteomes" id="UP001501337"/>
    </source>
</evidence>
<keyword evidence="6" id="KW-1185">Reference proteome</keyword>
<dbReference type="Pfam" id="PF01590">
    <property type="entry name" value="GAF"/>
    <property type="match status" value="1"/>
</dbReference>
<dbReference type="PROSITE" id="PS50883">
    <property type="entry name" value="EAL"/>
    <property type="match status" value="1"/>
</dbReference>
<dbReference type="SUPFAM" id="SSF55073">
    <property type="entry name" value="Nucleotide cyclase"/>
    <property type="match status" value="1"/>
</dbReference>
<dbReference type="Proteomes" id="UP001501337">
    <property type="component" value="Unassembled WGS sequence"/>
</dbReference>
<dbReference type="CDD" id="cd01949">
    <property type="entry name" value="GGDEF"/>
    <property type="match status" value="1"/>
</dbReference>
<dbReference type="Gene3D" id="3.30.70.270">
    <property type="match status" value="1"/>
</dbReference>
<dbReference type="CDD" id="cd00130">
    <property type="entry name" value="PAS"/>
    <property type="match status" value="1"/>
</dbReference>
<dbReference type="Pfam" id="PF00990">
    <property type="entry name" value="GGDEF"/>
    <property type="match status" value="1"/>
</dbReference>
<dbReference type="CDD" id="cd01948">
    <property type="entry name" value="EAL"/>
    <property type="match status" value="1"/>
</dbReference>
<reference evidence="6" key="1">
    <citation type="journal article" date="2019" name="Int. J. Syst. Evol. Microbiol.">
        <title>The Global Catalogue of Microorganisms (GCM) 10K type strain sequencing project: providing services to taxonomists for standard genome sequencing and annotation.</title>
        <authorList>
            <consortium name="The Broad Institute Genomics Platform"/>
            <consortium name="The Broad Institute Genome Sequencing Center for Infectious Disease"/>
            <person name="Wu L."/>
            <person name="Ma J."/>
        </authorList>
    </citation>
    <scope>NUCLEOTIDE SEQUENCE [LARGE SCALE GENOMIC DNA]</scope>
    <source>
        <strain evidence="6">JCM 17555</strain>
    </source>
</reference>
<feature type="compositionally biased region" description="Low complexity" evidence="1">
    <location>
        <begin position="170"/>
        <end position="182"/>
    </location>
</feature>
<gene>
    <name evidence="5" type="ORF">GCM10022278_10250</name>
</gene>
<dbReference type="SMART" id="SM00052">
    <property type="entry name" value="EAL"/>
    <property type="match status" value="1"/>
</dbReference>
<dbReference type="EMBL" id="BAABBO010000002">
    <property type="protein sequence ID" value="GAA3953271.1"/>
    <property type="molecule type" value="Genomic_DNA"/>
</dbReference>
<dbReference type="InterPro" id="IPR029016">
    <property type="entry name" value="GAF-like_dom_sf"/>
</dbReference>
<feature type="domain" description="EAL" evidence="3">
    <location>
        <begin position="500"/>
        <end position="646"/>
    </location>
</feature>
<dbReference type="InterPro" id="IPR003018">
    <property type="entry name" value="GAF"/>
</dbReference>
<dbReference type="InterPro" id="IPR035919">
    <property type="entry name" value="EAL_sf"/>
</dbReference>
<dbReference type="InterPro" id="IPR043128">
    <property type="entry name" value="Rev_trsase/Diguanyl_cyclase"/>
</dbReference>
<evidence type="ECO:0008006" key="7">
    <source>
        <dbReference type="Google" id="ProtNLM"/>
    </source>
</evidence>
<dbReference type="SMART" id="SM00267">
    <property type="entry name" value="GGDEF"/>
    <property type="match status" value="1"/>
</dbReference>
<evidence type="ECO:0000256" key="1">
    <source>
        <dbReference type="SAM" id="MobiDB-lite"/>
    </source>
</evidence>
<organism evidence="5 6">
    <name type="scientific">Allohahella marinimesophila</name>
    <dbReference type="NCBI Taxonomy" id="1054972"/>
    <lineage>
        <taxon>Bacteria</taxon>
        <taxon>Pseudomonadati</taxon>
        <taxon>Pseudomonadota</taxon>
        <taxon>Gammaproteobacteria</taxon>
        <taxon>Oceanospirillales</taxon>
        <taxon>Hahellaceae</taxon>
        <taxon>Allohahella</taxon>
    </lineage>
</organism>
<dbReference type="Gene3D" id="3.30.450.20">
    <property type="entry name" value="PAS domain"/>
    <property type="match status" value="1"/>
</dbReference>
<feature type="region of interest" description="Disordered" evidence="1">
    <location>
        <begin position="164"/>
        <end position="193"/>
    </location>
</feature>
<feature type="domain" description="GGDEF" evidence="4">
    <location>
        <begin position="350"/>
        <end position="491"/>
    </location>
</feature>
<dbReference type="InterPro" id="IPR001633">
    <property type="entry name" value="EAL_dom"/>
</dbReference>
<dbReference type="NCBIfam" id="TIGR00229">
    <property type="entry name" value="sensory_box"/>
    <property type="match status" value="1"/>
</dbReference>
<dbReference type="InterPro" id="IPR035965">
    <property type="entry name" value="PAS-like_dom_sf"/>
</dbReference>
<dbReference type="SUPFAM" id="SSF55785">
    <property type="entry name" value="PYP-like sensor domain (PAS domain)"/>
    <property type="match status" value="1"/>
</dbReference>
<proteinExistence type="predicted"/>
<dbReference type="PROSITE" id="PS50887">
    <property type="entry name" value="GGDEF"/>
    <property type="match status" value="1"/>
</dbReference>
<dbReference type="InterPro" id="IPR000014">
    <property type="entry name" value="PAS"/>
</dbReference>
<evidence type="ECO:0000259" key="2">
    <source>
        <dbReference type="PROSITE" id="PS50112"/>
    </source>
</evidence>
<protein>
    <recommendedName>
        <fullName evidence="7">PAS domain S-box-containing protein/diguanylate cyclase (GGDEF)-like protein</fullName>
    </recommendedName>
</protein>
<name>A0ABP7NSM7_9GAMM</name>
<dbReference type="Pfam" id="PF13426">
    <property type="entry name" value="PAS_9"/>
    <property type="match status" value="1"/>
</dbReference>
<accession>A0ABP7NSM7</accession>
<dbReference type="InterPro" id="IPR000160">
    <property type="entry name" value="GGDEF_dom"/>
</dbReference>
<dbReference type="PANTHER" id="PTHR44757">
    <property type="entry name" value="DIGUANYLATE CYCLASE DGCP"/>
    <property type="match status" value="1"/>
</dbReference>
<dbReference type="Gene3D" id="3.20.20.450">
    <property type="entry name" value="EAL domain"/>
    <property type="match status" value="1"/>
</dbReference>
<dbReference type="SMART" id="SM00065">
    <property type="entry name" value="GAF"/>
    <property type="match status" value="1"/>
</dbReference>
<dbReference type="Gene3D" id="3.30.450.40">
    <property type="match status" value="1"/>
</dbReference>
<dbReference type="PROSITE" id="PS50112">
    <property type="entry name" value="PAS"/>
    <property type="match status" value="1"/>
</dbReference>
<dbReference type="Pfam" id="PF00563">
    <property type="entry name" value="EAL"/>
    <property type="match status" value="1"/>
</dbReference>
<dbReference type="SMART" id="SM00091">
    <property type="entry name" value="PAS"/>
    <property type="match status" value="1"/>
</dbReference>
<evidence type="ECO:0000259" key="4">
    <source>
        <dbReference type="PROSITE" id="PS50887"/>
    </source>
</evidence>